<sequence length="245" mass="25891">MKFTAIATLFLATISPLAGAYPIYKADTVNCRSSPSTSGNVVKTYKKGDDIKLTCQISGETIKGNSLWGKTSDGCYVADYYTKTGSTGLVTGRCSTDGGSSGGGSSGGGSSGSAGPMTNDYPYKNSCGPADKWLYFKCQCTSFVAWRINSRLGINFHNKYKGKAWGNANQWDEAARASGVKVDGTPTPGSIAQTNKGGGGAGHVAWVAKVSGNSVTIEEYNYGVYRGYGTRTVPKSTFNYIHLKY</sequence>
<evidence type="ECO:0000313" key="4">
    <source>
        <dbReference type="Proteomes" id="UP000193922"/>
    </source>
</evidence>
<dbReference type="Proteomes" id="UP000193922">
    <property type="component" value="Unassembled WGS sequence"/>
</dbReference>
<evidence type="ECO:0000259" key="2">
    <source>
        <dbReference type="PROSITE" id="PS50911"/>
    </source>
</evidence>
<evidence type="ECO:0000313" key="3">
    <source>
        <dbReference type="EMBL" id="ORX69439.1"/>
    </source>
</evidence>
<dbReference type="Gene3D" id="3.90.1720.10">
    <property type="entry name" value="endopeptidase domain like (from Nostoc punctiforme)"/>
    <property type="match status" value="1"/>
</dbReference>
<proteinExistence type="predicted"/>
<keyword evidence="4" id="KW-1185">Reference proteome</keyword>
<dbReference type="OrthoDB" id="5358886at2759"/>
<dbReference type="EMBL" id="MCFD01000007">
    <property type="protein sequence ID" value="ORX69439.1"/>
    <property type="molecule type" value="Genomic_DNA"/>
</dbReference>
<organism evidence="3 4">
    <name type="scientific">Linderina pennispora</name>
    <dbReference type="NCBI Taxonomy" id="61395"/>
    <lineage>
        <taxon>Eukaryota</taxon>
        <taxon>Fungi</taxon>
        <taxon>Fungi incertae sedis</taxon>
        <taxon>Zoopagomycota</taxon>
        <taxon>Kickxellomycotina</taxon>
        <taxon>Kickxellomycetes</taxon>
        <taxon>Kickxellales</taxon>
        <taxon>Kickxellaceae</taxon>
        <taxon>Linderina</taxon>
    </lineage>
</organism>
<protein>
    <submittedName>
        <fullName evidence="3">CHAP-domain-containing protein</fullName>
    </submittedName>
</protein>
<dbReference type="AlphaFoldDB" id="A0A1Y1W7B6"/>
<name>A0A1Y1W7B6_9FUNG</name>
<dbReference type="SUPFAM" id="SSF54001">
    <property type="entry name" value="Cysteine proteinases"/>
    <property type="match status" value="1"/>
</dbReference>
<accession>A0A1Y1W7B6</accession>
<dbReference type="GeneID" id="63804244"/>
<feature type="domain" description="Peptidase C51" evidence="2">
    <location>
        <begin position="115"/>
        <end position="242"/>
    </location>
</feature>
<dbReference type="STRING" id="61395.A0A1Y1W7B6"/>
<reference evidence="3 4" key="1">
    <citation type="submission" date="2016-07" db="EMBL/GenBank/DDBJ databases">
        <title>Pervasive Adenine N6-methylation of Active Genes in Fungi.</title>
        <authorList>
            <consortium name="DOE Joint Genome Institute"/>
            <person name="Mondo S.J."/>
            <person name="Dannebaum R.O."/>
            <person name="Kuo R.C."/>
            <person name="Labutti K."/>
            <person name="Haridas S."/>
            <person name="Kuo A."/>
            <person name="Salamov A."/>
            <person name="Ahrendt S.R."/>
            <person name="Lipzen A."/>
            <person name="Sullivan W."/>
            <person name="Andreopoulos W.B."/>
            <person name="Clum A."/>
            <person name="Lindquist E."/>
            <person name="Daum C."/>
            <person name="Ramamoorthy G.K."/>
            <person name="Gryganskyi A."/>
            <person name="Culley D."/>
            <person name="Magnuson J.K."/>
            <person name="James T.Y."/>
            <person name="O'Malley M.A."/>
            <person name="Stajich J.E."/>
            <person name="Spatafora J.W."/>
            <person name="Visel A."/>
            <person name="Grigoriev I.V."/>
        </authorList>
    </citation>
    <scope>NUCLEOTIDE SEQUENCE [LARGE SCALE GENOMIC DNA]</scope>
    <source>
        <strain evidence="3 4">ATCC 12442</strain>
    </source>
</reference>
<gene>
    <name evidence="3" type="ORF">DL89DRAFT_267662</name>
</gene>
<feature type="chain" id="PRO_5012982734" evidence="1">
    <location>
        <begin position="21"/>
        <end position="245"/>
    </location>
</feature>
<keyword evidence="1" id="KW-0732">Signal</keyword>
<dbReference type="RefSeq" id="XP_040743127.1">
    <property type="nucleotide sequence ID" value="XM_040887596.1"/>
</dbReference>
<dbReference type="InterPro" id="IPR007921">
    <property type="entry name" value="CHAP_dom"/>
</dbReference>
<dbReference type="Gene3D" id="2.30.30.40">
    <property type="entry name" value="SH3 Domains"/>
    <property type="match status" value="1"/>
</dbReference>
<dbReference type="Pfam" id="PF05257">
    <property type="entry name" value="CHAP"/>
    <property type="match status" value="1"/>
</dbReference>
<feature type="signal peptide" evidence="1">
    <location>
        <begin position="1"/>
        <end position="20"/>
    </location>
</feature>
<evidence type="ECO:0000256" key="1">
    <source>
        <dbReference type="SAM" id="SignalP"/>
    </source>
</evidence>
<dbReference type="InterPro" id="IPR038765">
    <property type="entry name" value="Papain-like_cys_pep_sf"/>
</dbReference>
<dbReference type="PROSITE" id="PS50911">
    <property type="entry name" value="CHAP"/>
    <property type="match status" value="1"/>
</dbReference>
<comment type="caution">
    <text evidence="3">The sequence shown here is derived from an EMBL/GenBank/DDBJ whole genome shotgun (WGS) entry which is preliminary data.</text>
</comment>